<keyword evidence="3 10" id="KW-0132">Cell division</keyword>
<evidence type="ECO:0000313" key="13">
    <source>
        <dbReference type="EMBL" id="PSN64517.1"/>
    </source>
</evidence>
<dbReference type="SMART" id="SM00450">
    <property type="entry name" value="RHOD"/>
    <property type="match status" value="1"/>
</dbReference>
<evidence type="ECO:0000256" key="11">
    <source>
        <dbReference type="SAM" id="MobiDB-lite"/>
    </source>
</evidence>
<gene>
    <name evidence="13" type="ORF">BS50DRAFT_76299</name>
</gene>
<keyword evidence="6 10" id="KW-0904">Protein phosphatase</keyword>
<evidence type="ECO:0000256" key="4">
    <source>
        <dbReference type="ARBA" id="ARBA00022776"/>
    </source>
</evidence>
<feature type="compositionally biased region" description="Polar residues" evidence="11">
    <location>
        <begin position="214"/>
        <end position="227"/>
    </location>
</feature>
<dbReference type="PANTHER" id="PTHR10828">
    <property type="entry name" value="M-PHASE INDUCER PHOSPHATASE DUAL SPECIFICITY PHOSPHATASE CDC25"/>
    <property type="match status" value="1"/>
</dbReference>
<dbReference type="PROSITE" id="PS50206">
    <property type="entry name" value="RHODANESE_3"/>
    <property type="match status" value="1"/>
</dbReference>
<evidence type="ECO:0000256" key="2">
    <source>
        <dbReference type="ARBA" id="ARBA00013064"/>
    </source>
</evidence>
<comment type="catalytic activity">
    <reaction evidence="8 10">
        <text>O-phospho-L-tyrosyl-[protein] + H2O = L-tyrosyl-[protein] + phosphate</text>
        <dbReference type="Rhea" id="RHEA:10684"/>
        <dbReference type="Rhea" id="RHEA-COMP:10136"/>
        <dbReference type="Rhea" id="RHEA-COMP:20101"/>
        <dbReference type="ChEBI" id="CHEBI:15377"/>
        <dbReference type="ChEBI" id="CHEBI:43474"/>
        <dbReference type="ChEBI" id="CHEBI:46858"/>
        <dbReference type="ChEBI" id="CHEBI:61978"/>
        <dbReference type="EC" id="3.1.3.48"/>
    </reaction>
</comment>
<dbReference type="InterPro" id="IPR000751">
    <property type="entry name" value="MPI_Phosphatase"/>
</dbReference>
<dbReference type="PANTHER" id="PTHR10828:SF17">
    <property type="entry name" value="PROTEIN-TYROSINE-PHOSPHATASE"/>
    <property type="match status" value="1"/>
</dbReference>
<dbReference type="GO" id="GO:0110032">
    <property type="term" value="P:positive regulation of G2/MI transition of meiotic cell cycle"/>
    <property type="evidence" value="ECO:0007669"/>
    <property type="project" value="TreeGrafter"/>
</dbReference>
<dbReference type="Proteomes" id="UP000240883">
    <property type="component" value="Unassembled WGS sequence"/>
</dbReference>
<reference evidence="13 14" key="1">
    <citation type="journal article" date="2018" name="Front. Microbiol.">
        <title>Genome-Wide Analysis of Corynespora cassiicola Leaf Fall Disease Putative Effectors.</title>
        <authorList>
            <person name="Lopez D."/>
            <person name="Ribeiro S."/>
            <person name="Label P."/>
            <person name="Fumanal B."/>
            <person name="Venisse J.S."/>
            <person name="Kohler A."/>
            <person name="de Oliveira R.R."/>
            <person name="Labutti K."/>
            <person name="Lipzen A."/>
            <person name="Lail K."/>
            <person name="Bauer D."/>
            <person name="Ohm R.A."/>
            <person name="Barry K.W."/>
            <person name="Spatafora J."/>
            <person name="Grigoriev I.V."/>
            <person name="Martin F.M."/>
            <person name="Pujade-Renaud V."/>
        </authorList>
    </citation>
    <scope>NUCLEOTIDE SEQUENCE [LARGE SCALE GENOMIC DNA]</scope>
    <source>
        <strain evidence="13 14">Philippines</strain>
    </source>
</reference>
<dbReference type="OrthoDB" id="26523at2759"/>
<dbReference type="GO" id="GO:0051301">
    <property type="term" value="P:cell division"/>
    <property type="evidence" value="ECO:0007669"/>
    <property type="project" value="UniProtKB-UniRule"/>
</dbReference>
<evidence type="ECO:0000256" key="5">
    <source>
        <dbReference type="ARBA" id="ARBA00022801"/>
    </source>
</evidence>
<keyword evidence="4 10" id="KW-0498">Mitosis</keyword>
<dbReference type="Pfam" id="PF00581">
    <property type="entry name" value="Rhodanese"/>
    <property type="match status" value="1"/>
</dbReference>
<dbReference type="EC" id="3.1.3.48" evidence="2 10"/>
<dbReference type="GO" id="GO:0005634">
    <property type="term" value="C:nucleus"/>
    <property type="evidence" value="ECO:0007669"/>
    <property type="project" value="TreeGrafter"/>
</dbReference>
<evidence type="ECO:0000256" key="7">
    <source>
        <dbReference type="ARBA" id="ARBA00023306"/>
    </source>
</evidence>
<dbReference type="CDD" id="cd01530">
    <property type="entry name" value="Cdc25"/>
    <property type="match status" value="1"/>
</dbReference>
<dbReference type="GO" id="GO:0004725">
    <property type="term" value="F:protein tyrosine phosphatase activity"/>
    <property type="evidence" value="ECO:0007669"/>
    <property type="project" value="UniProtKB-UniRule"/>
</dbReference>
<name>A0A2T2NGG2_CORCC</name>
<dbReference type="PRINTS" id="PR00716">
    <property type="entry name" value="MPIPHPHTASE"/>
</dbReference>
<evidence type="ECO:0000259" key="12">
    <source>
        <dbReference type="PROSITE" id="PS50206"/>
    </source>
</evidence>
<evidence type="ECO:0000256" key="8">
    <source>
        <dbReference type="ARBA" id="ARBA00051722"/>
    </source>
</evidence>
<protein>
    <recommendedName>
        <fullName evidence="9 10">M-phase inducer phosphatase</fullName>
        <ecNumber evidence="2 10">3.1.3.48</ecNumber>
    </recommendedName>
</protein>
<dbReference type="FunFam" id="3.40.250.10:FF:000021">
    <property type="entry name" value="M-phase inducer phosphatase cdc-25.2"/>
    <property type="match status" value="1"/>
</dbReference>
<evidence type="ECO:0000313" key="14">
    <source>
        <dbReference type="Proteomes" id="UP000240883"/>
    </source>
</evidence>
<keyword evidence="14" id="KW-1185">Reference proteome</keyword>
<proteinExistence type="inferred from homology"/>
<feature type="domain" description="Rhodanese" evidence="12">
    <location>
        <begin position="368"/>
        <end position="473"/>
    </location>
</feature>
<accession>A0A2T2NGG2</accession>
<evidence type="ECO:0000256" key="9">
    <source>
        <dbReference type="ARBA" id="ARBA00067190"/>
    </source>
</evidence>
<organism evidence="13 14">
    <name type="scientific">Corynespora cassiicola Philippines</name>
    <dbReference type="NCBI Taxonomy" id="1448308"/>
    <lineage>
        <taxon>Eukaryota</taxon>
        <taxon>Fungi</taxon>
        <taxon>Dikarya</taxon>
        <taxon>Ascomycota</taxon>
        <taxon>Pezizomycotina</taxon>
        <taxon>Dothideomycetes</taxon>
        <taxon>Pleosporomycetidae</taxon>
        <taxon>Pleosporales</taxon>
        <taxon>Corynesporascaceae</taxon>
        <taxon>Corynespora</taxon>
    </lineage>
</organism>
<dbReference type="GO" id="GO:0010971">
    <property type="term" value="P:positive regulation of G2/M transition of mitotic cell cycle"/>
    <property type="evidence" value="ECO:0007669"/>
    <property type="project" value="TreeGrafter"/>
</dbReference>
<feature type="region of interest" description="Disordered" evidence="11">
    <location>
        <begin position="257"/>
        <end position="315"/>
    </location>
</feature>
<keyword evidence="5 10" id="KW-0378">Hydrolase</keyword>
<dbReference type="GO" id="GO:0005737">
    <property type="term" value="C:cytoplasm"/>
    <property type="evidence" value="ECO:0007669"/>
    <property type="project" value="TreeGrafter"/>
</dbReference>
<feature type="compositionally biased region" description="Polar residues" evidence="11">
    <location>
        <begin position="183"/>
        <end position="192"/>
    </location>
</feature>
<dbReference type="GO" id="GO:0000086">
    <property type="term" value="P:G2/M transition of mitotic cell cycle"/>
    <property type="evidence" value="ECO:0007669"/>
    <property type="project" value="TreeGrafter"/>
</dbReference>
<sequence length="554" mass="61351">MEMSSPLAAMHPPPIPGPWGYRRDLPTSKPLFATQFGCKDFNFRDMSMMGPPKADYFALGPMRGSSPTSCLAADMSSNLHVDQSPQLATPRRSLFTSNLFQQLDAREGTTTPPIRWEGVTTPPIPSSSPGYVPDSMDISPLPHKAPFCFQPERSLPSPSPENAQGSEEEMLSPCELPPPPQFPKSQLENQRPGSAADRRKSALLRPSLARTKNHTTNSVSFKSQEQQPLPPFKFGAGIDDFSSSISSISSLSSLSSAPSLDECFAPSPPQEKRPSSNPLQGSSKPKPFAIHARGNGSPLSNIRKPVGPSSRRPTKFRRSLSIGLQSVMDLDDAPTLKLPHFEPSEPDSLPRINSETLIDVLNGKYDEVYGNKYVIDCRFEYEYEGGHIDGALNFCEKEQLADRLFANVSGTTNTLLILHCEYSAHRAPLMAKFVRHEDRKQNCHRYPQLSYPEVYILDGGYSSFFESHRTRCVPQSYLRMDAKEHERSCERGLNKLRQRSKLNRAQTFAFGQHDTQMEDSPTAIGRSKSGGVLTLGDDSPNVGRIGATRRMASY</sequence>
<keyword evidence="7 10" id="KW-0131">Cell cycle</keyword>
<feature type="region of interest" description="Disordered" evidence="11">
    <location>
        <begin position="100"/>
        <end position="236"/>
    </location>
</feature>
<comment type="function">
    <text evidence="10">Tyrosine protein phosphatase which functions as a dosage-dependent inducer of mitotic progression.</text>
</comment>
<evidence type="ECO:0000256" key="6">
    <source>
        <dbReference type="ARBA" id="ARBA00022912"/>
    </source>
</evidence>
<evidence type="ECO:0000256" key="10">
    <source>
        <dbReference type="RuleBase" id="RU368028"/>
    </source>
</evidence>
<evidence type="ECO:0000256" key="3">
    <source>
        <dbReference type="ARBA" id="ARBA00022618"/>
    </source>
</evidence>
<dbReference type="InterPro" id="IPR001763">
    <property type="entry name" value="Rhodanese-like_dom"/>
</dbReference>
<evidence type="ECO:0000256" key="1">
    <source>
        <dbReference type="ARBA" id="ARBA00011065"/>
    </source>
</evidence>
<dbReference type="Gene3D" id="3.40.250.10">
    <property type="entry name" value="Rhodanese-like domain"/>
    <property type="match status" value="1"/>
</dbReference>
<dbReference type="SUPFAM" id="SSF52821">
    <property type="entry name" value="Rhodanese/Cell cycle control phosphatase"/>
    <property type="match status" value="1"/>
</dbReference>
<comment type="similarity">
    <text evidence="1 10">Belongs to the MPI phosphatase family.</text>
</comment>
<feature type="region of interest" description="Disordered" evidence="11">
    <location>
        <begin position="514"/>
        <end position="537"/>
    </location>
</feature>
<dbReference type="InterPro" id="IPR036873">
    <property type="entry name" value="Rhodanese-like_dom_sf"/>
</dbReference>
<dbReference type="AlphaFoldDB" id="A0A2T2NGG2"/>
<dbReference type="STRING" id="1448308.A0A2T2NGG2"/>
<dbReference type="EMBL" id="KZ678138">
    <property type="protein sequence ID" value="PSN64517.1"/>
    <property type="molecule type" value="Genomic_DNA"/>
</dbReference>